<evidence type="ECO:0000313" key="3">
    <source>
        <dbReference type="EMBL" id="VDM72584.1"/>
    </source>
</evidence>
<dbReference type="AlphaFoldDB" id="A0A3P7J3Y9"/>
<keyword evidence="4" id="KW-1185">Reference proteome</keyword>
<dbReference type="OrthoDB" id="5781547at2759"/>
<dbReference type="Proteomes" id="UP000270094">
    <property type="component" value="Unassembled WGS sequence"/>
</dbReference>
<sequence>MQIAILLAAYFYTTSSLPTKTTTTTRKPSDPASDEYEDDGESWECGTDDLTKYLSENQIDLDCPSIKSKL</sequence>
<reference evidence="3 4" key="1">
    <citation type="submission" date="2018-11" db="EMBL/GenBank/DDBJ databases">
        <authorList>
            <consortium name="Pathogen Informatics"/>
        </authorList>
    </citation>
    <scope>NUCLEOTIDE SEQUENCE [LARGE SCALE GENOMIC DNA]</scope>
</reference>
<evidence type="ECO:0000256" key="2">
    <source>
        <dbReference type="SAM" id="SignalP"/>
    </source>
</evidence>
<evidence type="ECO:0000256" key="1">
    <source>
        <dbReference type="SAM" id="MobiDB-lite"/>
    </source>
</evidence>
<proteinExistence type="predicted"/>
<feature type="region of interest" description="Disordered" evidence="1">
    <location>
        <begin position="18"/>
        <end position="42"/>
    </location>
</feature>
<feature type="signal peptide" evidence="2">
    <location>
        <begin position="1"/>
        <end position="16"/>
    </location>
</feature>
<name>A0A3P7J3Y9_STRVU</name>
<evidence type="ECO:0000313" key="4">
    <source>
        <dbReference type="Proteomes" id="UP000270094"/>
    </source>
</evidence>
<keyword evidence="2" id="KW-0732">Signal</keyword>
<dbReference type="EMBL" id="UYYB01026101">
    <property type="protein sequence ID" value="VDM72584.1"/>
    <property type="molecule type" value="Genomic_DNA"/>
</dbReference>
<organism evidence="3 4">
    <name type="scientific">Strongylus vulgaris</name>
    <name type="common">Blood worm</name>
    <dbReference type="NCBI Taxonomy" id="40348"/>
    <lineage>
        <taxon>Eukaryota</taxon>
        <taxon>Metazoa</taxon>
        <taxon>Ecdysozoa</taxon>
        <taxon>Nematoda</taxon>
        <taxon>Chromadorea</taxon>
        <taxon>Rhabditida</taxon>
        <taxon>Rhabditina</taxon>
        <taxon>Rhabditomorpha</taxon>
        <taxon>Strongyloidea</taxon>
        <taxon>Strongylidae</taxon>
        <taxon>Strongylus</taxon>
    </lineage>
</organism>
<accession>A0A3P7J3Y9</accession>
<protein>
    <submittedName>
        <fullName evidence="3">Uncharacterized protein</fullName>
    </submittedName>
</protein>
<feature type="chain" id="PRO_5018275067" evidence="2">
    <location>
        <begin position="17"/>
        <end position="70"/>
    </location>
</feature>
<gene>
    <name evidence="3" type="ORF">SVUK_LOCUS7582</name>
</gene>
<feature type="compositionally biased region" description="Acidic residues" evidence="1">
    <location>
        <begin position="32"/>
        <end position="42"/>
    </location>
</feature>